<dbReference type="AlphaFoldDB" id="A0AB74U5W6"/>
<reference evidence="1" key="1">
    <citation type="submission" date="2024-06" db="EMBL/GenBank/DDBJ databases">
        <title>Complete genome of Salinicola endophyticus HNIBRBA4755.</title>
        <authorList>
            <person name="Shin S.Y."/>
            <person name="Kang H."/>
            <person name="Song J."/>
        </authorList>
    </citation>
    <scope>NUCLEOTIDE SEQUENCE</scope>
    <source>
        <strain evidence="1">HNIBRBA4755</strain>
    </source>
</reference>
<gene>
    <name evidence="1" type="ORF">ABV408_11130</name>
</gene>
<evidence type="ECO:0000313" key="1">
    <source>
        <dbReference type="EMBL" id="XCJ77998.1"/>
    </source>
</evidence>
<dbReference type="CDD" id="cd16440">
    <property type="entry name" value="beta_Kdo_transferase_KpsC_1"/>
    <property type="match status" value="1"/>
</dbReference>
<dbReference type="RefSeq" id="WP_353979020.1">
    <property type="nucleotide sequence ID" value="NZ_CP159578.1"/>
</dbReference>
<dbReference type="CDD" id="cd16439">
    <property type="entry name" value="beta_Kdo_transferase_KpsC_2"/>
    <property type="match status" value="1"/>
</dbReference>
<proteinExistence type="predicted"/>
<dbReference type="EMBL" id="CP159578">
    <property type="protein sequence ID" value="XCJ77998.1"/>
    <property type="molecule type" value="Genomic_DNA"/>
</dbReference>
<sequence length="692" mass="77400">MNNDPTVSSSSSLPGAAGGRVAGYLSRGLARWRIVGCLLPEYPQLERVGPRSRRPLDAIVGWGLKPTAARARRLAARRDLPYVAIEDGFLRSLGLGVDHAQPHSLVVDFSGIYYDATRPSDLERWLNHAEFDAAELDRAARAMQRLRELRLSKYNHAPDRPLPPAERPRVLVVDQTRDDASITHGMADADAFTRMLEQALADHPEAEILIKTHPDVIAGRKRGYLTAAATQPRCRLMGEDINPWALMDAVEAVYVVTSQLGFEALMAGRPVHCFGVPFYSGWGLTRDAQACPRRQRRRSLEELFAAAYLRYCRYANPYTGMPSTLEETLDLLADQKRQRDRLAGRWLALGFSNWKRGFVRDFLGPAATVQFSHEKTPLAAQLATCDSLVVWGQKLTPEIKTLCQTHGVRLWRMEDGFVRSVGLGVDLTRPLSLAFDARGLYYDANHTSDLEQLLEHTPFDAALLARAAGLRQRLIDLKLSKYNVAGRNLPALPREAIGTRPIVLVPGQVETDASIAQGSPEIKTNQQLLAAVRERRPNAFIIYKPHPDVTSGARVGLIDRQAEGLFDLELVDCDIIDLIDLADEIHTMCSLTGFEGLMRGVAVHTYGLPFYAGWGLTHDRLHSPRRTRRLSLDELIAGALLLYPTYVDPQSGDYCNADTAIELMRQQRSVRRGLSLRTRAYRLYRNLFSKRQ</sequence>
<dbReference type="InterPro" id="IPR007833">
    <property type="entry name" value="Capsule_polysaccharide_synth"/>
</dbReference>
<accession>A0AB74U5W6</accession>
<protein>
    <submittedName>
        <fullName evidence="1">Capsular polysaccharide biosynthesis protein</fullName>
    </submittedName>
</protein>
<dbReference type="Pfam" id="PF05159">
    <property type="entry name" value="Capsule_synth"/>
    <property type="match status" value="2"/>
</dbReference>
<organism evidence="1">
    <name type="scientific">Salinicola endophyticus</name>
    <dbReference type="NCBI Taxonomy" id="1949083"/>
    <lineage>
        <taxon>Bacteria</taxon>
        <taxon>Pseudomonadati</taxon>
        <taxon>Pseudomonadota</taxon>
        <taxon>Gammaproteobacteria</taxon>
        <taxon>Oceanospirillales</taxon>
        <taxon>Halomonadaceae</taxon>
        <taxon>Salinicola</taxon>
    </lineage>
</organism>
<dbReference type="GO" id="GO:0015774">
    <property type="term" value="P:polysaccharide transport"/>
    <property type="evidence" value="ECO:0007669"/>
    <property type="project" value="InterPro"/>
</dbReference>
<dbReference type="GO" id="GO:0000271">
    <property type="term" value="P:polysaccharide biosynthetic process"/>
    <property type="evidence" value="ECO:0007669"/>
    <property type="project" value="InterPro"/>
</dbReference>
<name>A0AB74U5W6_9GAMM</name>